<name>A0A5E7E186_PSEFL</name>
<keyword evidence="1" id="KW-0472">Membrane</keyword>
<dbReference type="InterPro" id="IPR025333">
    <property type="entry name" value="DUF4239"/>
</dbReference>
<dbReference type="Proteomes" id="UP000337909">
    <property type="component" value="Unassembled WGS sequence"/>
</dbReference>
<accession>A0A5E7E186</accession>
<proteinExistence type="predicted"/>
<keyword evidence="1" id="KW-1133">Transmembrane helix</keyword>
<evidence type="ECO:0008006" key="4">
    <source>
        <dbReference type="Google" id="ProtNLM"/>
    </source>
</evidence>
<feature type="transmembrane region" description="Helical" evidence="1">
    <location>
        <begin position="181"/>
        <end position="200"/>
    </location>
</feature>
<protein>
    <recommendedName>
        <fullName evidence="4">DUF4239 domain-containing protein</fullName>
    </recommendedName>
</protein>
<gene>
    <name evidence="2" type="ORF">PS691_03898</name>
</gene>
<keyword evidence="1" id="KW-0812">Transmembrane</keyword>
<organism evidence="2 3">
    <name type="scientific">Pseudomonas fluorescens</name>
    <dbReference type="NCBI Taxonomy" id="294"/>
    <lineage>
        <taxon>Bacteria</taxon>
        <taxon>Pseudomonadati</taxon>
        <taxon>Pseudomonadota</taxon>
        <taxon>Gammaproteobacteria</taxon>
        <taxon>Pseudomonadales</taxon>
        <taxon>Pseudomonadaceae</taxon>
        <taxon>Pseudomonas</taxon>
    </lineage>
</organism>
<dbReference type="AlphaFoldDB" id="A0A5E7E186"/>
<evidence type="ECO:0000313" key="3">
    <source>
        <dbReference type="Proteomes" id="UP000337909"/>
    </source>
</evidence>
<sequence>MNHLAIGLIAFVAIFGGAMIGIFAAQSLPEHHLSNESRNAISVSAAVVGTLSALVIGLMISTANSSFSTRSSEVSRIAVDIVRLNRVMQRYGPEADDARAKLRTYAEAKMQELFPAVGEPSPSSEATVRMIEATQESILLLVATDSRQNWLRSQALTLSDDVLQASWLLAEQRGSNIPMPFLILLIFWLSLVFSSFGLFAPRNATTIAVFCLCSIAVAGGITMILELDSAFSGLVRVSGEPLRQALAEIIVRKSAL</sequence>
<feature type="transmembrane region" description="Helical" evidence="1">
    <location>
        <begin position="40"/>
        <end position="60"/>
    </location>
</feature>
<feature type="transmembrane region" description="Helical" evidence="1">
    <location>
        <begin position="206"/>
        <end position="227"/>
    </location>
</feature>
<dbReference type="EMBL" id="CABVHQ010000042">
    <property type="protein sequence ID" value="VVO17294.1"/>
    <property type="molecule type" value="Genomic_DNA"/>
</dbReference>
<dbReference type="Pfam" id="PF14023">
    <property type="entry name" value="Bestrophin-like"/>
    <property type="match status" value="1"/>
</dbReference>
<evidence type="ECO:0000256" key="1">
    <source>
        <dbReference type="SAM" id="Phobius"/>
    </source>
</evidence>
<evidence type="ECO:0000313" key="2">
    <source>
        <dbReference type="EMBL" id="VVO17294.1"/>
    </source>
</evidence>
<reference evidence="2 3" key="1">
    <citation type="submission" date="2019-09" db="EMBL/GenBank/DDBJ databases">
        <authorList>
            <person name="Chandra G."/>
            <person name="Truman W A."/>
        </authorList>
    </citation>
    <scope>NUCLEOTIDE SEQUENCE [LARGE SCALE GENOMIC DNA]</scope>
    <source>
        <strain evidence="2">PS691</strain>
    </source>
</reference>